<dbReference type="HOGENOM" id="CLU_001482_0_0_1"/>
<dbReference type="eggNOG" id="KOG2806">
    <property type="taxonomic scope" value="Eukaryota"/>
</dbReference>
<feature type="transmembrane region" description="Helical" evidence="15">
    <location>
        <begin position="1219"/>
        <end position="1237"/>
    </location>
</feature>
<evidence type="ECO:0000256" key="5">
    <source>
        <dbReference type="ARBA" id="ARBA00022525"/>
    </source>
</evidence>
<dbReference type="InterPro" id="IPR018392">
    <property type="entry name" value="LysM"/>
</dbReference>
<reference evidence="20" key="1">
    <citation type="journal article" date="2013" name="Genome Announc.">
        <title>Draft genome sequence of the grapevine dieback fungus Eutypa lata UCR-EL1.</title>
        <authorList>
            <person name="Blanco-Ulate B."/>
            <person name="Rolshausen P.E."/>
            <person name="Cantu D."/>
        </authorList>
    </citation>
    <scope>NUCLEOTIDE SEQUENCE [LARGE SCALE GENOMIC DNA]</scope>
    <source>
        <strain evidence="20">UCR-EL1</strain>
    </source>
</reference>
<dbReference type="InterPro" id="IPR053214">
    <property type="entry name" value="LysM12-like"/>
</dbReference>
<keyword evidence="12" id="KW-0624">Polysaccharide degradation</keyword>
<dbReference type="KEGG" id="ela:UCREL1_9617"/>
<evidence type="ECO:0000256" key="11">
    <source>
        <dbReference type="ARBA" id="ARBA00023295"/>
    </source>
</evidence>
<evidence type="ECO:0000256" key="2">
    <source>
        <dbReference type="ARBA" id="ARBA00004613"/>
    </source>
</evidence>
<evidence type="ECO:0000259" key="17">
    <source>
        <dbReference type="PROSITE" id="PS51782"/>
    </source>
</evidence>
<feature type="domain" description="LysM" evidence="17">
    <location>
        <begin position="299"/>
        <end position="344"/>
    </location>
</feature>
<dbReference type="InterPro" id="IPR036779">
    <property type="entry name" value="LysM_dom_sf"/>
</dbReference>
<dbReference type="CDD" id="cd02878">
    <property type="entry name" value="GH18_zymocin_alpha"/>
    <property type="match status" value="1"/>
</dbReference>
<evidence type="ECO:0000256" key="10">
    <source>
        <dbReference type="ARBA" id="ARBA00023277"/>
    </source>
</evidence>
<dbReference type="GO" id="GO:0000272">
    <property type="term" value="P:polysaccharide catabolic process"/>
    <property type="evidence" value="ECO:0007669"/>
    <property type="project" value="UniProtKB-KW"/>
</dbReference>
<dbReference type="OrthoDB" id="73875at2759"/>
<dbReference type="SMART" id="SM00257">
    <property type="entry name" value="LysM"/>
    <property type="match status" value="2"/>
</dbReference>
<dbReference type="OMA" id="TIIHWAF"/>
<feature type="signal peptide" evidence="16">
    <location>
        <begin position="1"/>
        <end position="22"/>
    </location>
</feature>
<evidence type="ECO:0000256" key="3">
    <source>
        <dbReference type="ARBA" id="ARBA00008682"/>
    </source>
</evidence>
<dbReference type="PROSITE" id="PS01095">
    <property type="entry name" value="GH18_1"/>
    <property type="match status" value="1"/>
</dbReference>
<gene>
    <name evidence="19" type="ORF">UCREL1_9617</name>
</gene>
<evidence type="ECO:0000256" key="6">
    <source>
        <dbReference type="ARBA" id="ARBA00022669"/>
    </source>
</evidence>
<dbReference type="Gene3D" id="3.10.350.10">
    <property type="entry name" value="LysM domain"/>
    <property type="match status" value="2"/>
</dbReference>
<keyword evidence="5" id="KW-0964">Secreted</keyword>
<dbReference type="Pfam" id="PF01476">
    <property type="entry name" value="LysM"/>
    <property type="match status" value="2"/>
</dbReference>
<evidence type="ECO:0000256" key="14">
    <source>
        <dbReference type="SAM" id="MobiDB-lite"/>
    </source>
</evidence>
<feature type="compositionally biased region" description="Basic and acidic residues" evidence="14">
    <location>
        <begin position="870"/>
        <end position="881"/>
    </location>
</feature>
<dbReference type="EC" id="3.2.1.14" evidence="4"/>
<evidence type="ECO:0000256" key="12">
    <source>
        <dbReference type="ARBA" id="ARBA00023326"/>
    </source>
</evidence>
<keyword evidence="20" id="KW-1185">Reference proteome</keyword>
<dbReference type="PROSITE" id="PS51910">
    <property type="entry name" value="GH18_2"/>
    <property type="match status" value="1"/>
</dbReference>
<feature type="region of interest" description="Disordered" evidence="14">
    <location>
        <begin position="863"/>
        <end position="885"/>
    </location>
</feature>
<keyword evidence="15" id="KW-1133">Transmembrane helix</keyword>
<keyword evidence="15" id="KW-0472">Membrane</keyword>
<dbReference type="CDD" id="cd00035">
    <property type="entry name" value="ChtBD1"/>
    <property type="match status" value="1"/>
</dbReference>
<dbReference type="PANTHER" id="PTHR47700">
    <property type="entry name" value="V CHITINASE, PUTATIVE (AFU_ORTHOLOGUE AFUA_6G13720)-RELATED"/>
    <property type="match status" value="1"/>
</dbReference>
<dbReference type="STRING" id="1287681.M7SB76"/>
<evidence type="ECO:0000256" key="13">
    <source>
        <dbReference type="RuleBase" id="RU000489"/>
    </source>
</evidence>
<dbReference type="SUPFAM" id="SSF51445">
    <property type="entry name" value="(Trans)glycosidases"/>
    <property type="match status" value="1"/>
</dbReference>
<evidence type="ECO:0000256" key="7">
    <source>
        <dbReference type="ARBA" id="ARBA00022801"/>
    </source>
</evidence>
<evidence type="ECO:0000256" key="1">
    <source>
        <dbReference type="ARBA" id="ARBA00000822"/>
    </source>
</evidence>
<dbReference type="InterPro" id="IPR029070">
    <property type="entry name" value="Chitinase_insertion_sf"/>
</dbReference>
<dbReference type="Proteomes" id="UP000012174">
    <property type="component" value="Unassembled WGS sequence"/>
</dbReference>
<dbReference type="SUPFAM" id="SSF54556">
    <property type="entry name" value="Chitinase insertion domain"/>
    <property type="match status" value="1"/>
</dbReference>
<evidence type="ECO:0000256" key="9">
    <source>
        <dbReference type="ARBA" id="ARBA00023026"/>
    </source>
</evidence>
<dbReference type="InterPro" id="IPR036861">
    <property type="entry name" value="Endochitinase-like_sf"/>
</dbReference>
<keyword evidence="9" id="KW-0843">Virulence</keyword>
<feature type="transmembrane region" description="Helical" evidence="15">
    <location>
        <begin position="1188"/>
        <end position="1207"/>
    </location>
</feature>
<proteinExistence type="inferred from homology"/>
<dbReference type="GO" id="GO:0008843">
    <property type="term" value="F:endochitinase activity"/>
    <property type="evidence" value="ECO:0007669"/>
    <property type="project" value="UniProtKB-EC"/>
</dbReference>
<accession>M7SB76</accession>
<keyword evidence="7 13" id="KW-0378">Hydrolase</keyword>
<dbReference type="GO" id="GO:0005576">
    <property type="term" value="C:extracellular region"/>
    <property type="evidence" value="ECO:0007669"/>
    <property type="project" value="UniProtKB-SubCell"/>
</dbReference>
<evidence type="ECO:0000259" key="18">
    <source>
        <dbReference type="PROSITE" id="PS51910"/>
    </source>
</evidence>
<organism evidence="19 20">
    <name type="scientific">Eutypa lata (strain UCR-EL1)</name>
    <name type="common">Grapevine dieback disease fungus</name>
    <name type="synonym">Eutypa armeniacae</name>
    <dbReference type="NCBI Taxonomy" id="1287681"/>
    <lineage>
        <taxon>Eukaryota</taxon>
        <taxon>Fungi</taxon>
        <taxon>Dikarya</taxon>
        <taxon>Ascomycota</taxon>
        <taxon>Pezizomycotina</taxon>
        <taxon>Sordariomycetes</taxon>
        <taxon>Xylariomycetidae</taxon>
        <taxon>Xylariales</taxon>
        <taxon>Diatrypaceae</taxon>
        <taxon>Eutypa</taxon>
    </lineage>
</organism>
<name>M7SB76_EUTLA</name>
<keyword evidence="8" id="KW-0146">Chitin degradation</keyword>
<dbReference type="PANTHER" id="PTHR47700:SF2">
    <property type="entry name" value="CHITINASE"/>
    <property type="match status" value="1"/>
</dbReference>
<sequence length="1332" mass="145734">MKRLIGARAAAILACFASLSSAGQDVDGNPVLALGDSVPIDSPKTYWSELHRCPASCSDLKSERWTVYSSVERLKRCDQPLLFDFAIYTPIESGESTKVRACTLGDVDSTSEDDEDKTAKRASPICLSTTSESKTTIQLGRQGSADSKADDTIAALEHLQSRFGEEVSCDASVLFGYANGTIAGVYVGSAFSKASASSVLGGIIDNVKADGSSTAITAQLCGDERNANHVLGVAIDTTGDLAKVQEKVVSWADGECVSDVGTAASQMKDLSIWEDESEPALRSNSTRVPRNLHARAECETTTVIAGDSCAALASRCGLTAAEFTKLHPEKDFCSKLQPEQRVCCTTGDLPDIRPKPNPDGSCAAYLVIPEDNCSKLAAKNGLTNEDIEKFNNGTTWGWTGCNGLMAGINMCLSKGDPPMPAPVENAVCGPTKPGSKPPTGDTKLEDINPCPLNACCNIWGQCGISGEFCVKKEGPSGNPGTAPKGFNGCVSSCGMDIVNDELSGGAFERVGYYETWNFERPCLNLRVANANTDGTYTHIHWAFAEIDSSDWSVKIVDKYNQWEDFKGMPGVKKIISFGGWGYSTEPETYDILRQAMSPENRDTFGWNVAEFVGNEGLDGVDFDWEYPGAPDIPGTPPGLPTDGPNYLKFLTSMRDKLPRGPDGKSLSIAAPASYWYLKSFPIDKMADVIDYIVYMTYDLHGQWDAGNEWTSEGCPEGNCLRSHVNLTETTTALAMITKAGVPTYKIFVGESSYGRSFKMSEAGCTGPECTFLGDRLDSPAAHGRCTDTGGYISNAEIDEIINFGNVNKEWHDGDSNSDILVYDDTEWVAYMAPATRDTRRTLWQGHNFAGTIDWAVDLQQFTDDDVYGPDDDRPTEPKPEPLSECTGTYTSLDDIPDSAPDHCRNLYILQALRKTLGDSIAQYDDLVGGGYDKKFDTYASAVAKSGNKQVENFMYTKGNDYFTCVVTEQYGCCEWCNHFYPDDDKHCRFCEDYDCGWDSICDNPEVYSCDLELRYRNITGPCPPDFSERSEDEPRYEWNEYATSSVYWTLKDDKADQFWADLYLDTGIDEENIQWKSVERYPCIPAESDKECSQHDHDHNFPRTHDYNKDDVLDPKDVVEDAYKNLQGLGPQMDDVIKAMKGGTFFGSGYDVVDAVGLPITMIDDAVDNMQTIDDTVDKWNEEKRKNILMAFLSAIFFFVPVIGEVLATVATLANVARVVALIGAAGNTALGIYDIIDDPANAPLAIFGIILEPFALMDVAKMTKAAAARRMMSPDDLKKLGAKPSGRIDKIEAIKNVCVLPRSKRDLPRGALPMSSLTGREYDLMDGMIGF</sequence>
<dbReference type="GO" id="GO:0008061">
    <property type="term" value="F:chitin binding"/>
    <property type="evidence" value="ECO:0007669"/>
    <property type="project" value="UniProtKB-KW"/>
</dbReference>
<keyword evidence="16" id="KW-0732">Signal</keyword>
<comment type="similarity">
    <text evidence="3">Belongs to the glycosyl hydrolase 18 family. Chitinase class V subfamily.</text>
</comment>
<keyword evidence="6" id="KW-0147">Chitin-binding</keyword>
<evidence type="ECO:0000256" key="15">
    <source>
        <dbReference type="SAM" id="Phobius"/>
    </source>
</evidence>
<evidence type="ECO:0000256" key="8">
    <source>
        <dbReference type="ARBA" id="ARBA00023024"/>
    </source>
</evidence>
<dbReference type="InterPro" id="IPR001579">
    <property type="entry name" value="Glyco_hydro_18_chit_AS"/>
</dbReference>
<dbReference type="GO" id="GO:0006032">
    <property type="term" value="P:chitin catabolic process"/>
    <property type="evidence" value="ECO:0007669"/>
    <property type="project" value="UniProtKB-KW"/>
</dbReference>
<dbReference type="InterPro" id="IPR011583">
    <property type="entry name" value="Chitinase_II/V-like_cat"/>
</dbReference>
<feature type="domain" description="LysM" evidence="17">
    <location>
        <begin position="363"/>
        <end position="412"/>
    </location>
</feature>
<comment type="catalytic activity">
    <reaction evidence="1">
        <text>Random endo-hydrolysis of N-acetyl-beta-D-glucosaminide (1-&gt;4)-beta-linkages in chitin and chitodextrins.</text>
        <dbReference type="EC" id="3.2.1.14"/>
    </reaction>
</comment>
<dbReference type="InterPro" id="IPR001223">
    <property type="entry name" value="Glyco_hydro18_cat"/>
</dbReference>
<evidence type="ECO:0000313" key="20">
    <source>
        <dbReference type="Proteomes" id="UP000012174"/>
    </source>
</evidence>
<dbReference type="Pfam" id="PF00704">
    <property type="entry name" value="Glyco_hydro_18"/>
    <property type="match status" value="1"/>
</dbReference>
<dbReference type="Gene3D" id="3.20.20.80">
    <property type="entry name" value="Glycosidases"/>
    <property type="match status" value="1"/>
</dbReference>
<dbReference type="SUPFAM" id="SSF57016">
    <property type="entry name" value="Plant lectins/antimicrobial peptides"/>
    <property type="match status" value="1"/>
</dbReference>
<dbReference type="Gene3D" id="3.10.50.10">
    <property type="match status" value="1"/>
</dbReference>
<keyword evidence="10" id="KW-0119">Carbohydrate metabolism</keyword>
<dbReference type="PROSITE" id="PS51782">
    <property type="entry name" value="LYSM"/>
    <property type="match status" value="2"/>
</dbReference>
<evidence type="ECO:0000256" key="16">
    <source>
        <dbReference type="SAM" id="SignalP"/>
    </source>
</evidence>
<feature type="domain" description="GH18" evidence="18">
    <location>
        <begin position="507"/>
        <end position="869"/>
    </location>
</feature>
<keyword evidence="15" id="KW-0812">Transmembrane</keyword>
<protein>
    <recommendedName>
        <fullName evidence="4">chitinase</fullName>
        <ecNumber evidence="4">3.2.1.14</ecNumber>
    </recommendedName>
</protein>
<evidence type="ECO:0000256" key="4">
    <source>
        <dbReference type="ARBA" id="ARBA00012729"/>
    </source>
</evidence>
<evidence type="ECO:0000313" key="19">
    <source>
        <dbReference type="EMBL" id="EMR63439.1"/>
    </source>
</evidence>
<feature type="chain" id="PRO_5004084607" description="chitinase" evidence="16">
    <location>
        <begin position="23"/>
        <end position="1332"/>
    </location>
</feature>
<keyword evidence="11 13" id="KW-0326">Glycosidase</keyword>
<dbReference type="InterPro" id="IPR017853">
    <property type="entry name" value="GH"/>
</dbReference>
<comment type="subcellular location">
    <subcellularLocation>
        <location evidence="2">Secreted</location>
    </subcellularLocation>
</comment>
<feature type="transmembrane region" description="Helical" evidence="15">
    <location>
        <begin position="1243"/>
        <end position="1261"/>
    </location>
</feature>
<dbReference type="EMBL" id="KB707227">
    <property type="protein sequence ID" value="EMR63439.1"/>
    <property type="molecule type" value="Genomic_DNA"/>
</dbReference>
<dbReference type="SMART" id="SM00636">
    <property type="entry name" value="Glyco_18"/>
    <property type="match status" value="1"/>
</dbReference>